<evidence type="ECO:0000256" key="5">
    <source>
        <dbReference type="SAM" id="Coils"/>
    </source>
</evidence>
<gene>
    <name evidence="8" type="ORF">L798_07445</name>
</gene>
<name>A0A067RH05_ZOONE</name>
<dbReference type="SUPFAM" id="SSF144232">
    <property type="entry name" value="HIT/MYND zinc finger-like"/>
    <property type="match status" value="1"/>
</dbReference>
<proteinExistence type="predicted"/>
<dbReference type="PANTHER" id="PTHR10379:SF14">
    <property type="entry name" value="NERVY, ISOFORM D"/>
    <property type="match status" value="1"/>
</dbReference>
<dbReference type="InterPro" id="IPR014896">
    <property type="entry name" value="NHR2"/>
</dbReference>
<dbReference type="Gene3D" id="6.10.140.2220">
    <property type="match status" value="1"/>
</dbReference>
<keyword evidence="1" id="KW-0479">Metal-binding</keyword>
<dbReference type="GO" id="GO:0008270">
    <property type="term" value="F:zinc ion binding"/>
    <property type="evidence" value="ECO:0007669"/>
    <property type="project" value="UniProtKB-KW"/>
</dbReference>
<reference evidence="8 9" key="1">
    <citation type="journal article" date="2014" name="Nat. Commun.">
        <title>Molecular traces of alternative social organization in a termite genome.</title>
        <authorList>
            <person name="Terrapon N."/>
            <person name="Li C."/>
            <person name="Robertson H.M."/>
            <person name="Ji L."/>
            <person name="Meng X."/>
            <person name="Booth W."/>
            <person name="Chen Z."/>
            <person name="Childers C.P."/>
            <person name="Glastad K.M."/>
            <person name="Gokhale K."/>
            <person name="Gowin J."/>
            <person name="Gronenberg W."/>
            <person name="Hermansen R.A."/>
            <person name="Hu H."/>
            <person name="Hunt B.G."/>
            <person name="Huylmans A.K."/>
            <person name="Khalil S.M."/>
            <person name="Mitchell R.D."/>
            <person name="Munoz-Torres M.C."/>
            <person name="Mustard J.A."/>
            <person name="Pan H."/>
            <person name="Reese J.T."/>
            <person name="Scharf M.E."/>
            <person name="Sun F."/>
            <person name="Vogel H."/>
            <person name="Xiao J."/>
            <person name="Yang W."/>
            <person name="Yang Z."/>
            <person name="Yang Z."/>
            <person name="Zhou J."/>
            <person name="Zhu J."/>
            <person name="Brent C.S."/>
            <person name="Elsik C.G."/>
            <person name="Goodisman M.A."/>
            <person name="Liberles D.A."/>
            <person name="Roe R.M."/>
            <person name="Vargo E.L."/>
            <person name="Vilcinskas A."/>
            <person name="Wang J."/>
            <person name="Bornberg-Bauer E."/>
            <person name="Korb J."/>
            <person name="Zhang G."/>
            <person name="Liebig J."/>
        </authorList>
    </citation>
    <scope>NUCLEOTIDE SEQUENCE [LARGE SCALE GENOMIC DNA]</scope>
    <source>
        <tissue evidence="8">Whole organism</tissue>
    </source>
</reference>
<organism evidence="8 9">
    <name type="scientific">Zootermopsis nevadensis</name>
    <name type="common">Dampwood termite</name>
    <dbReference type="NCBI Taxonomy" id="136037"/>
    <lineage>
        <taxon>Eukaryota</taxon>
        <taxon>Metazoa</taxon>
        <taxon>Ecdysozoa</taxon>
        <taxon>Arthropoda</taxon>
        <taxon>Hexapoda</taxon>
        <taxon>Insecta</taxon>
        <taxon>Pterygota</taxon>
        <taxon>Neoptera</taxon>
        <taxon>Polyneoptera</taxon>
        <taxon>Dictyoptera</taxon>
        <taxon>Blattodea</taxon>
        <taxon>Blattoidea</taxon>
        <taxon>Termitoidae</taxon>
        <taxon>Termopsidae</taxon>
        <taxon>Zootermopsis</taxon>
    </lineage>
</organism>
<evidence type="ECO:0000256" key="1">
    <source>
        <dbReference type="ARBA" id="ARBA00022723"/>
    </source>
</evidence>
<feature type="coiled-coil region" evidence="5">
    <location>
        <begin position="214"/>
        <end position="280"/>
    </location>
</feature>
<dbReference type="GO" id="GO:0005634">
    <property type="term" value="C:nucleus"/>
    <property type="evidence" value="ECO:0007669"/>
    <property type="project" value="TreeGrafter"/>
</dbReference>
<dbReference type="InterPro" id="IPR002893">
    <property type="entry name" value="Znf_MYND"/>
</dbReference>
<sequence>MNCKQNSIHPAINAQAGMWICEGSVFNDDACPHRYYENGLAGSAETCSGEYLPTPKRHHPHSSSSHLLLQHGGGLLFSPGAGAGGSAASSHPHVPPPPHLHPSTDYPQQYGYVPYPGAAHCNPRESNADLLADRRHGDEEWKNIHVMLNCILSMVEKTKRALAILQHRGAGSVENGAAGSGNSANDWLRRSAPTDASEARDIKRTAGEIMAQTIRVTEDRVAEVKRRAEEAVNEVKRQAVAELQRAVAAAESKACELVATERAKMEKLLLEARKQAAEEALAAVVVANQQQQQAESSEATNSLPAPSQQNTCWNCGRKANETCSGCNMARYCGAFCQHKDWENHHQVCCGRSTNPTSAADKNAPTRSASSSRSGTPVTASSSTNATVGAGEARAKK</sequence>
<keyword evidence="9" id="KW-1185">Reference proteome</keyword>
<dbReference type="STRING" id="136037.A0A067RH05"/>
<dbReference type="eggNOG" id="ENOG502QTD6">
    <property type="taxonomic scope" value="Eukaryota"/>
</dbReference>
<feature type="compositionally biased region" description="Polar residues" evidence="6">
    <location>
        <begin position="353"/>
        <end position="386"/>
    </location>
</feature>
<keyword evidence="2 4" id="KW-0863">Zinc-finger</keyword>
<dbReference type="PROSITE" id="PS50865">
    <property type="entry name" value="ZF_MYND_2"/>
    <property type="match status" value="1"/>
</dbReference>
<feature type="region of interest" description="Disordered" evidence="6">
    <location>
        <begin position="353"/>
        <end position="396"/>
    </location>
</feature>
<evidence type="ECO:0000313" key="9">
    <source>
        <dbReference type="Proteomes" id="UP000027135"/>
    </source>
</evidence>
<dbReference type="FunFam" id="6.10.140.2220:FF:000027">
    <property type="entry name" value="Eto/mtg8/nervy, putative"/>
    <property type="match status" value="1"/>
</dbReference>
<dbReference type="Pfam" id="PF08788">
    <property type="entry name" value="NHR2"/>
    <property type="match status" value="1"/>
</dbReference>
<dbReference type="GO" id="GO:0003714">
    <property type="term" value="F:transcription corepressor activity"/>
    <property type="evidence" value="ECO:0007669"/>
    <property type="project" value="InterPro"/>
</dbReference>
<accession>A0A067RH05</accession>
<protein>
    <submittedName>
        <fullName evidence="8">Protein CBFA2T1</fullName>
    </submittedName>
</protein>
<evidence type="ECO:0000256" key="6">
    <source>
        <dbReference type="SAM" id="MobiDB-lite"/>
    </source>
</evidence>
<keyword evidence="3" id="KW-0862">Zinc</keyword>
<feature type="region of interest" description="Disordered" evidence="6">
    <location>
        <begin position="175"/>
        <end position="200"/>
    </location>
</feature>
<evidence type="ECO:0000256" key="3">
    <source>
        <dbReference type="ARBA" id="ARBA00022833"/>
    </source>
</evidence>
<evidence type="ECO:0000259" key="7">
    <source>
        <dbReference type="PROSITE" id="PS50865"/>
    </source>
</evidence>
<feature type="domain" description="MYND-type" evidence="7">
    <location>
        <begin position="312"/>
        <end position="348"/>
    </location>
</feature>
<evidence type="ECO:0000256" key="4">
    <source>
        <dbReference type="PROSITE-ProRule" id="PRU00134"/>
    </source>
</evidence>
<dbReference type="InterPro" id="IPR013289">
    <property type="entry name" value="CBFA2T1/2/3"/>
</dbReference>
<dbReference type="InParanoid" id="A0A067RH05"/>
<dbReference type="PANTHER" id="PTHR10379">
    <property type="entry name" value="MTG8 ETO EIGHT TWENTY ONE PROTEIN"/>
    <property type="match status" value="1"/>
</dbReference>
<dbReference type="Proteomes" id="UP000027135">
    <property type="component" value="Unassembled WGS sequence"/>
</dbReference>
<keyword evidence="5" id="KW-0175">Coiled coil</keyword>
<evidence type="ECO:0000313" key="8">
    <source>
        <dbReference type="EMBL" id="KDR18443.1"/>
    </source>
</evidence>
<dbReference type="Gene3D" id="6.10.250.230">
    <property type="match status" value="1"/>
</dbReference>
<dbReference type="Pfam" id="PF01753">
    <property type="entry name" value="zf-MYND"/>
    <property type="match status" value="1"/>
</dbReference>
<feature type="region of interest" description="Disordered" evidence="6">
    <location>
        <begin position="80"/>
        <end position="103"/>
    </location>
</feature>
<dbReference type="AlphaFoldDB" id="A0A067RH05"/>
<evidence type="ECO:0000256" key="2">
    <source>
        <dbReference type="ARBA" id="ARBA00022771"/>
    </source>
</evidence>
<dbReference type="EMBL" id="KK852686">
    <property type="protein sequence ID" value="KDR18443.1"/>
    <property type="molecule type" value="Genomic_DNA"/>
</dbReference>